<name>A0A0A2STD1_9GAMM</name>
<dbReference type="InterPro" id="IPR030931">
    <property type="entry name" value="Group_II_RT_mat"/>
</dbReference>
<dbReference type="Pfam" id="PF00078">
    <property type="entry name" value="RVT_1"/>
    <property type="match status" value="1"/>
</dbReference>
<keyword evidence="4" id="KW-1185">Reference proteome</keyword>
<evidence type="ECO:0000256" key="1">
    <source>
        <dbReference type="ARBA" id="ARBA00034120"/>
    </source>
</evidence>
<dbReference type="CDD" id="cd01651">
    <property type="entry name" value="RT_G2_intron"/>
    <property type="match status" value="1"/>
</dbReference>
<dbReference type="Pfam" id="PF08388">
    <property type="entry name" value="GIIM"/>
    <property type="match status" value="1"/>
</dbReference>
<dbReference type="SUPFAM" id="SSF56672">
    <property type="entry name" value="DNA/RNA polymerases"/>
    <property type="match status" value="1"/>
</dbReference>
<comment type="similarity">
    <text evidence="1">Belongs to the bacterial reverse transcriptase family.</text>
</comment>
<dbReference type="PANTHER" id="PTHR34047:SF8">
    <property type="entry name" value="PROTEIN YKFC"/>
    <property type="match status" value="1"/>
</dbReference>
<sequence>MIISEMQRKLARWTSTDSSYKVNRLLRLISNPAWLLQAAEITLSAKGANTPGVDGITKQHVQRELKDYLKQIREELLAGLYQPMPARRVYIPKANGKQRPLGIPTLRDRIVQRAMLMAMEPIWENDFHSLSYGFRPERSVHHAIRTVKLQLTDISDVNTRGRWVIEGDLSSYFDTVHHKLLMRCVRKRICCQRFNNLLWQFIKAGHIERNLFCATSEGVPQGGVISPLLSNIMLHEFDQFLDKNFLGKKVRQNRWYWNNSIKIGCKPAIEENRQWKPAVAYCRYADDFVLTVKGNKQEAEAIREQCREFLEGKLNLTLNMEKTKITHVNDGFIFLGHRIIRKRGSKGSMRVVTGIPDAKAKAFTHSLSKELTGDYGSSMIDKVEKVNQRLKGWAQFYCFTDYTSQVYSKIDRVIFWKLGHWLGRKYRCSIKSLLMRWCKSPEPGKAKTWVLFGKTNRNNLCGEVLYRLVSSPKKSFRWRLPEINPYLRNEERKTITSRYADIVMAFGHE</sequence>
<accession>A0A0A2STD1</accession>
<dbReference type="EMBL" id="JNCF01000031">
    <property type="protein sequence ID" value="KGP62976.1"/>
    <property type="molecule type" value="Genomic_DNA"/>
</dbReference>
<dbReference type="STRING" id="1498499.EP47_13450"/>
<dbReference type="InterPro" id="IPR013597">
    <property type="entry name" value="Mat_intron_G2"/>
</dbReference>
<keyword evidence="3" id="KW-0695">RNA-directed DNA polymerase</keyword>
<organism evidence="3 4">
    <name type="scientific">Legionella norrlandica</name>
    <dbReference type="NCBI Taxonomy" id="1498499"/>
    <lineage>
        <taxon>Bacteria</taxon>
        <taxon>Pseudomonadati</taxon>
        <taxon>Pseudomonadota</taxon>
        <taxon>Gammaproteobacteria</taxon>
        <taxon>Legionellales</taxon>
        <taxon>Legionellaceae</taxon>
        <taxon>Legionella</taxon>
    </lineage>
</organism>
<dbReference type="OrthoDB" id="9793236at2"/>
<dbReference type="PROSITE" id="PS50878">
    <property type="entry name" value="RT_POL"/>
    <property type="match status" value="1"/>
</dbReference>
<feature type="domain" description="Reverse transcriptase" evidence="2">
    <location>
        <begin position="72"/>
        <end position="339"/>
    </location>
</feature>
<evidence type="ECO:0000313" key="4">
    <source>
        <dbReference type="Proteomes" id="UP000054422"/>
    </source>
</evidence>
<dbReference type="InterPro" id="IPR051083">
    <property type="entry name" value="GrpII_Intron_Splice-Mob/Def"/>
</dbReference>
<protein>
    <submittedName>
        <fullName evidence="3">Reverse transcriptase</fullName>
    </submittedName>
</protein>
<gene>
    <name evidence="3" type="ORF">EP47_13450</name>
</gene>
<evidence type="ECO:0000259" key="2">
    <source>
        <dbReference type="PROSITE" id="PS50878"/>
    </source>
</evidence>
<comment type="caution">
    <text evidence="3">The sequence shown here is derived from an EMBL/GenBank/DDBJ whole genome shotgun (WGS) entry which is preliminary data.</text>
</comment>
<keyword evidence="3" id="KW-0808">Transferase</keyword>
<dbReference type="Proteomes" id="UP000054422">
    <property type="component" value="Unassembled WGS sequence"/>
</dbReference>
<dbReference type="InterPro" id="IPR043502">
    <property type="entry name" value="DNA/RNA_pol_sf"/>
</dbReference>
<dbReference type="AlphaFoldDB" id="A0A0A2STD1"/>
<dbReference type="NCBIfam" id="TIGR04416">
    <property type="entry name" value="group_II_RT_mat"/>
    <property type="match status" value="1"/>
</dbReference>
<dbReference type="GO" id="GO:0003964">
    <property type="term" value="F:RNA-directed DNA polymerase activity"/>
    <property type="evidence" value="ECO:0007669"/>
    <property type="project" value="UniProtKB-KW"/>
</dbReference>
<evidence type="ECO:0000313" key="3">
    <source>
        <dbReference type="EMBL" id="KGP62976.1"/>
    </source>
</evidence>
<keyword evidence="3" id="KW-0548">Nucleotidyltransferase</keyword>
<dbReference type="PANTHER" id="PTHR34047">
    <property type="entry name" value="NUCLEAR INTRON MATURASE 1, MITOCHONDRIAL-RELATED"/>
    <property type="match status" value="1"/>
</dbReference>
<proteinExistence type="inferred from homology"/>
<reference evidence="3 4" key="1">
    <citation type="submission" date="2014-05" db="EMBL/GenBank/DDBJ databases">
        <authorList>
            <person name="Rizzardi K."/>
            <person name="Winiecka-Krusnell J."/>
            <person name="Ramliden M."/>
            <person name="Alm E."/>
            <person name="Andersson S."/>
            <person name="Byfors S."/>
        </authorList>
    </citation>
    <scope>NUCLEOTIDE SEQUENCE [LARGE SCALE GENOMIC DNA]</scope>
    <source>
        <strain evidence="3 4">LEGN</strain>
    </source>
</reference>
<dbReference type="RefSeq" id="WP_035890236.1">
    <property type="nucleotide sequence ID" value="NZ_JNCF01000031.1"/>
</dbReference>
<dbReference type="InterPro" id="IPR000477">
    <property type="entry name" value="RT_dom"/>
</dbReference>